<dbReference type="Gene3D" id="3.40.50.1820">
    <property type="entry name" value="alpha/beta hydrolase"/>
    <property type="match status" value="1"/>
</dbReference>
<dbReference type="Pfam" id="PF02493">
    <property type="entry name" value="MORN"/>
    <property type="match status" value="3"/>
</dbReference>
<protein>
    <recommendedName>
        <fullName evidence="3">Fungal lipase-type domain-containing protein</fullName>
    </recommendedName>
</protein>
<dbReference type="InterPro" id="IPR029058">
    <property type="entry name" value="AB_hydrolase_fold"/>
</dbReference>
<keyword evidence="1" id="KW-0677">Repeat</keyword>
<name>A0ABP0PPB1_9DINO</name>
<feature type="domain" description="Fungal lipase-type" evidence="3">
    <location>
        <begin position="66"/>
        <end position="168"/>
    </location>
</feature>
<dbReference type="InterPro" id="IPR003409">
    <property type="entry name" value="MORN"/>
</dbReference>
<evidence type="ECO:0000313" key="4">
    <source>
        <dbReference type="EMBL" id="CAK9077699.1"/>
    </source>
</evidence>
<evidence type="ECO:0000313" key="5">
    <source>
        <dbReference type="Proteomes" id="UP001642484"/>
    </source>
</evidence>
<reference evidence="4 5" key="1">
    <citation type="submission" date="2024-02" db="EMBL/GenBank/DDBJ databases">
        <authorList>
            <person name="Chen Y."/>
            <person name="Shah S."/>
            <person name="Dougan E. K."/>
            <person name="Thang M."/>
            <person name="Chan C."/>
        </authorList>
    </citation>
    <scope>NUCLEOTIDE SEQUENCE [LARGE SCALE GENOMIC DNA]</scope>
</reference>
<dbReference type="PANTHER" id="PTHR43215:SF14">
    <property type="entry name" value="RADIAL SPOKE HEAD 1 HOMOLOG"/>
    <property type="match status" value="1"/>
</dbReference>
<dbReference type="EMBL" id="CAXAMN010023450">
    <property type="protein sequence ID" value="CAK9077699.1"/>
    <property type="molecule type" value="Genomic_DNA"/>
</dbReference>
<dbReference type="Pfam" id="PF01764">
    <property type="entry name" value="Lipase_3"/>
    <property type="match status" value="1"/>
</dbReference>
<evidence type="ECO:0000256" key="2">
    <source>
        <dbReference type="SAM" id="MobiDB-lite"/>
    </source>
</evidence>
<dbReference type="SUPFAM" id="SSF82185">
    <property type="entry name" value="Histone H3 K4-specific methyltransferase SET7/9 N-terminal domain"/>
    <property type="match status" value="1"/>
</dbReference>
<keyword evidence="5" id="KW-1185">Reference proteome</keyword>
<sequence>MRTPRRMSSGRSSCSVFEDREQLQTGRQTLRWCRTSRSSRSRAFGFKRVGPVPKSAEGLVHVDALVEKFLAALQEEDPSSLHAVLLCGHSLGGALAQVTAMLAYQEVLRGRLGSDVARLLSRLRCFTLAAPQPFAVDPQGDAGKALEWMSHAVNYVNNQDWVPRLPGSVEFLEKAAPGCKIDMDLEFLKLFRTVTTTIFLTSRASETLTPAEASQRLAESAPLKLLGGLAEHEVRSYCEQIFTTFGATSHLFGHGASSWTSSGYDGGSKGMGTSRCGAYKSKEGSCYEGQWKDGLPEGLGVLKWPNGSYFQGEWRAGKRNGQGLLIYPDGSSFTGEWKDDQRNGSGVRKYPDGSLFKGEWKDTPFFGRGVCEGGALKYRRLLERVRKGEKWRTRRLAWASLRGLMGALSTGSGEFAMDADDVPMTGRLRRVETEASVSQAELKDVKEEAKVGGSRYIFATPNGFICRILDVESWSQACTTWSLHPHSATKKRPEGGAPHGNVKLSRHSTRH</sequence>
<dbReference type="PANTHER" id="PTHR43215">
    <property type="entry name" value="RADIAL SPOKE HEAD 1 HOMOLOG"/>
    <property type="match status" value="1"/>
</dbReference>
<dbReference type="SUPFAM" id="SSF53474">
    <property type="entry name" value="alpha/beta-Hydrolases"/>
    <property type="match status" value="1"/>
</dbReference>
<feature type="region of interest" description="Disordered" evidence="2">
    <location>
        <begin position="485"/>
        <end position="511"/>
    </location>
</feature>
<dbReference type="Proteomes" id="UP001642484">
    <property type="component" value="Unassembled WGS sequence"/>
</dbReference>
<gene>
    <name evidence="4" type="ORF">CCMP2556_LOCUS38290</name>
</gene>
<dbReference type="SMART" id="SM00698">
    <property type="entry name" value="MORN"/>
    <property type="match status" value="3"/>
</dbReference>
<evidence type="ECO:0000256" key="1">
    <source>
        <dbReference type="ARBA" id="ARBA00022737"/>
    </source>
</evidence>
<organism evidence="4 5">
    <name type="scientific">Durusdinium trenchii</name>
    <dbReference type="NCBI Taxonomy" id="1381693"/>
    <lineage>
        <taxon>Eukaryota</taxon>
        <taxon>Sar</taxon>
        <taxon>Alveolata</taxon>
        <taxon>Dinophyceae</taxon>
        <taxon>Suessiales</taxon>
        <taxon>Symbiodiniaceae</taxon>
        <taxon>Durusdinium</taxon>
    </lineage>
</organism>
<evidence type="ECO:0000259" key="3">
    <source>
        <dbReference type="Pfam" id="PF01764"/>
    </source>
</evidence>
<comment type="caution">
    <text evidence="4">The sequence shown here is derived from an EMBL/GenBank/DDBJ whole genome shotgun (WGS) entry which is preliminary data.</text>
</comment>
<dbReference type="Gene3D" id="2.20.110.10">
    <property type="entry name" value="Histone H3 K4-specific methyltransferase SET7/9 N-terminal domain"/>
    <property type="match status" value="2"/>
</dbReference>
<accession>A0ABP0PPB1</accession>
<dbReference type="CDD" id="cd00741">
    <property type="entry name" value="Lipase"/>
    <property type="match status" value="1"/>
</dbReference>
<dbReference type="InterPro" id="IPR002921">
    <property type="entry name" value="Fungal_lipase-type"/>
</dbReference>
<proteinExistence type="predicted"/>